<name>A0A915KUQ6_ROMCU</name>
<feature type="domain" description="Protein kinase" evidence="3">
    <location>
        <begin position="35"/>
        <end position="371"/>
    </location>
</feature>
<feature type="chain" id="PRO_5037363730" evidence="2">
    <location>
        <begin position="26"/>
        <end position="417"/>
    </location>
</feature>
<dbReference type="PROSITE" id="PS50011">
    <property type="entry name" value="PROTEIN_KINASE_DOM"/>
    <property type="match status" value="1"/>
</dbReference>
<protein>
    <submittedName>
        <fullName evidence="5">Protein kinase domain-containing protein</fullName>
    </submittedName>
</protein>
<keyword evidence="2" id="KW-0732">Signal</keyword>
<evidence type="ECO:0000256" key="2">
    <source>
        <dbReference type="SAM" id="SignalP"/>
    </source>
</evidence>
<dbReference type="InterPro" id="IPR001245">
    <property type="entry name" value="Ser-Thr/Tyr_kinase_cat_dom"/>
</dbReference>
<dbReference type="GO" id="GO:0005737">
    <property type="term" value="C:cytoplasm"/>
    <property type="evidence" value="ECO:0007669"/>
    <property type="project" value="TreeGrafter"/>
</dbReference>
<evidence type="ECO:0000256" key="1">
    <source>
        <dbReference type="SAM" id="MobiDB-lite"/>
    </source>
</evidence>
<feature type="signal peptide" evidence="2">
    <location>
        <begin position="1"/>
        <end position="25"/>
    </location>
</feature>
<dbReference type="Gene3D" id="1.10.510.10">
    <property type="entry name" value="Transferase(Phosphotransferase) domain 1"/>
    <property type="match status" value="1"/>
</dbReference>
<keyword evidence="4" id="KW-1185">Reference proteome</keyword>
<dbReference type="InterPro" id="IPR051681">
    <property type="entry name" value="Ser/Thr_Kinases-Pseudokinases"/>
</dbReference>
<evidence type="ECO:0000259" key="3">
    <source>
        <dbReference type="PROSITE" id="PS50011"/>
    </source>
</evidence>
<organism evidence="4 5">
    <name type="scientific">Romanomermis culicivorax</name>
    <name type="common">Nematode worm</name>
    <dbReference type="NCBI Taxonomy" id="13658"/>
    <lineage>
        <taxon>Eukaryota</taxon>
        <taxon>Metazoa</taxon>
        <taxon>Ecdysozoa</taxon>
        <taxon>Nematoda</taxon>
        <taxon>Enoplea</taxon>
        <taxon>Dorylaimia</taxon>
        <taxon>Mermithida</taxon>
        <taxon>Mermithoidea</taxon>
        <taxon>Mermithidae</taxon>
        <taxon>Romanomermis</taxon>
    </lineage>
</organism>
<evidence type="ECO:0000313" key="5">
    <source>
        <dbReference type="WBParaSite" id="nRc.2.0.1.t41308-RA"/>
    </source>
</evidence>
<feature type="region of interest" description="Disordered" evidence="1">
    <location>
        <begin position="31"/>
        <end position="50"/>
    </location>
</feature>
<dbReference type="AlphaFoldDB" id="A0A915KUQ6"/>
<evidence type="ECO:0000313" key="4">
    <source>
        <dbReference type="Proteomes" id="UP000887565"/>
    </source>
</evidence>
<accession>A0A915KUQ6</accession>
<sequence>MERWDASFQIKFLVVNLLTVGASNANCRVQNARRRTVGQPPGPGAGGRQAPAPAAIHVLAVSDHETLKQRVAVDHQELSTFRLRTQSLPAPRVELTAGHSSADVGQGVATVDCSQTPDSLVFGGGQPPKWWWEDVMLGFKGCFRPFFNVLKYKEDERVPRLDEELKQIRAQADECLKIRPATGDEWEVSFENITDLTWLGSGSQGAVFLGKYKGENVAVKKVKEEAETNIKHLRRLNHPNIIKFNILVSDDDSLKISDFGTSRQTGHQNSTKMSFCGTVAWMAPEVIRNERCSNKVDVWSFGVVLWETLTGMVPYKDVDSSAIMWGVGSNSLQLPVPETAPEGIKLLLKQCWSLKPCNRPSFVHILRHLDIASHEVNCLTDEQWAQMQLSWKNDVRNYLETIRGSQHQSRMKDMIGK</sequence>
<dbReference type="PANTHER" id="PTHR44329:SF304">
    <property type="entry name" value="MITOGEN-ACTIVATED PROTEIN KINASE KINASE KINASE 13-LIKE ISOFORM X1"/>
    <property type="match status" value="1"/>
</dbReference>
<proteinExistence type="predicted"/>
<reference evidence="5" key="1">
    <citation type="submission" date="2022-11" db="UniProtKB">
        <authorList>
            <consortium name="WormBaseParasite"/>
        </authorList>
    </citation>
    <scope>IDENTIFICATION</scope>
</reference>
<dbReference type="Pfam" id="PF07714">
    <property type="entry name" value="PK_Tyr_Ser-Thr"/>
    <property type="match status" value="1"/>
</dbReference>
<dbReference type="PANTHER" id="PTHR44329">
    <property type="entry name" value="SERINE/THREONINE-PROTEIN KINASE TNNI3K-RELATED"/>
    <property type="match status" value="1"/>
</dbReference>
<dbReference type="InterPro" id="IPR000719">
    <property type="entry name" value="Prot_kinase_dom"/>
</dbReference>
<dbReference type="GO" id="GO:0005524">
    <property type="term" value="F:ATP binding"/>
    <property type="evidence" value="ECO:0007669"/>
    <property type="project" value="InterPro"/>
</dbReference>
<dbReference type="WBParaSite" id="nRc.2.0.1.t41308-RA">
    <property type="protein sequence ID" value="nRc.2.0.1.t41308-RA"/>
    <property type="gene ID" value="nRc.2.0.1.g41308"/>
</dbReference>
<dbReference type="GO" id="GO:0004674">
    <property type="term" value="F:protein serine/threonine kinase activity"/>
    <property type="evidence" value="ECO:0007669"/>
    <property type="project" value="TreeGrafter"/>
</dbReference>
<dbReference type="SUPFAM" id="SSF56112">
    <property type="entry name" value="Protein kinase-like (PK-like)"/>
    <property type="match status" value="1"/>
</dbReference>
<dbReference type="Gene3D" id="3.30.200.20">
    <property type="entry name" value="Phosphorylase Kinase, domain 1"/>
    <property type="match status" value="1"/>
</dbReference>
<dbReference type="Proteomes" id="UP000887565">
    <property type="component" value="Unplaced"/>
</dbReference>
<dbReference type="InterPro" id="IPR011009">
    <property type="entry name" value="Kinase-like_dom_sf"/>
</dbReference>